<feature type="domain" description="Sulfotransferase" evidence="4">
    <location>
        <begin position="117"/>
        <end position="356"/>
    </location>
</feature>
<accession>A0A7E4UNL8</accession>
<comment type="similarity">
    <text evidence="1">Belongs to the sulfotransferase 1 family.</text>
</comment>
<reference evidence="6" key="2">
    <citation type="submission" date="2020-10" db="UniProtKB">
        <authorList>
            <consortium name="WormBaseParasite"/>
        </authorList>
    </citation>
    <scope>IDENTIFICATION</scope>
</reference>
<dbReference type="SUPFAM" id="SSF52540">
    <property type="entry name" value="P-loop containing nucleoside triphosphate hydrolases"/>
    <property type="match status" value="1"/>
</dbReference>
<evidence type="ECO:0000256" key="1">
    <source>
        <dbReference type="ARBA" id="ARBA00005771"/>
    </source>
</evidence>
<proteinExistence type="inferred from homology"/>
<dbReference type="GO" id="GO:0008146">
    <property type="term" value="F:sulfotransferase activity"/>
    <property type="evidence" value="ECO:0007669"/>
    <property type="project" value="InterPro"/>
</dbReference>
<protein>
    <submittedName>
        <fullName evidence="6">Sulfotransfer_1 domain-containing protein</fullName>
    </submittedName>
</protein>
<dbReference type="Proteomes" id="UP000492821">
    <property type="component" value="Unassembled WGS sequence"/>
</dbReference>
<feature type="region of interest" description="Disordered" evidence="3">
    <location>
        <begin position="381"/>
        <end position="439"/>
    </location>
</feature>
<dbReference type="PANTHER" id="PTHR11783">
    <property type="entry name" value="SULFOTRANSFERASE SULT"/>
    <property type="match status" value="1"/>
</dbReference>
<dbReference type="AlphaFoldDB" id="A0A7E4UNL8"/>
<dbReference type="Gene3D" id="3.40.50.300">
    <property type="entry name" value="P-loop containing nucleotide triphosphate hydrolases"/>
    <property type="match status" value="1"/>
</dbReference>
<organism evidence="5 6">
    <name type="scientific">Panagrellus redivivus</name>
    <name type="common">Microworm</name>
    <dbReference type="NCBI Taxonomy" id="6233"/>
    <lineage>
        <taxon>Eukaryota</taxon>
        <taxon>Metazoa</taxon>
        <taxon>Ecdysozoa</taxon>
        <taxon>Nematoda</taxon>
        <taxon>Chromadorea</taxon>
        <taxon>Rhabditida</taxon>
        <taxon>Tylenchina</taxon>
        <taxon>Panagrolaimomorpha</taxon>
        <taxon>Panagrolaimoidea</taxon>
        <taxon>Panagrolaimidae</taxon>
        <taxon>Panagrellus</taxon>
    </lineage>
</organism>
<keyword evidence="2" id="KW-0808">Transferase</keyword>
<evidence type="ECO:0000313" key="5">
    <source>
        <dbReference type="Proteomes" id="UP000492821"/>
    </source>
</evidence>
<evidence type="ECO:0000256" key="3">
    <source>
        <dbReference type="SAM" id="MobiDB-lite"/>
    </source>
</evidence>
<evidence type="ECO:0000313" key="6">
    <source>
        <dbReference type="WBParaSite" id="Pan_g10918.t1"/>
    </source>
</evidence>
<name>A0A7E4UNL8_PANRE</name>
<dbReference type="InterPro" id="IPR027417">
    <property type="entry name" value="P-loop_NTPase"/>
</dbReference>
<sequence length="466" mass="53346">MFRPFLHQHFVYAQFEVAQRIRIVTMVASPLCHKLSYQPTRVPEVVEYTRGFSSRPCTPAANSTVTPIFHWQETAEPQKVVYQNEKEPKQACIDGEMWPPIFEAENVRSARKMIPRDDDVFVCTYPKCGTTWIQHICSQLLSANYNPGSGKVAELSQTSPMIERMGAEYADKLQSPRLLKTHFAYYNCPKSDTAKYIFAARNPKDCLTSYYFHNKNFKIYDWANGKFDDFFNLFCSNNIAFGDYFDHLMSWLPQVGKPNVLFLKYEDMLEDLETAVVKIGEFIGGEAAAKVRDPETLAHIVAESRIDAMKKDQTRWFPGSALHTQTFIRKGTKGDWLNYFSKDQSDRIDEICRSRFVDTIAANWWKEDMAWSCLPEISITSPSGEEETIDSSGNCSSDEGFMSEEFDDMPSVSRRPSNAQHLDVPLYRGQGSGRRGSMDTSVTFGSVWTNLQKLQLSQMQNEQESL</sequence>
<dbReference type="WBParaSite" id="Pan_g10918.t1">
    <property type="protein sequence ID" value="Pan_g10918.t1"/>
    <property type="gene ID" value="Pan_g10918"/>
</dbReference>
<dbReference type="Pfam" id="PF00685">
    <property type="entry name" value="Sulfotransfer_1"/>
    <property type="match status" value="1"/>
</dbReference>
<evidence type="ECO:0000259" key="4">
    <source>
        <dbReference type="Pfam" id="PF00685"/>
    </source>
</evidence>
<evidence type="ECO:0000256" key="2">
    <source>
        <dbReference type="ARBA" id="ARBA00022679"/>
    </source>
</evidence>
<reference evidence="5" key="1">
    <citation type="journal article" date="2013" name="Genetics">
        <title>The draft genome and transcriptome of Panagrellus redivivus are shaped by the harsh demands of a free-living lifestyle.</title>
        <authorList>
            <person name="Srinivasan J."/>
            <person name="Dillman A.R."/>
            <person name="Macchietto M.G."/>
            <person name="Heikkinen L."/>
            <person name="Lakso M."/>
            <person name="Fracchia K.M."/>
            <person name="Antoshechkin I."/>
            <person name="Mortazavi A."/>
            <person name="Wong G."/>
            <person name="Sternberg P.W."/>
        </authorList>
    </citation>
    <scope>NUCLEOTIDE SEQUENCE [LARGE SCALE GENOMIC DNA]</scope>
    <source>
        <strain evidence="5">MT8872</strain>
    </source>
</reference>
<dbReference type="InterPro" id="IPR000863">
    <property type="entry name" value="Sulfotransferase_dom"/>
</dbReference>
<keyword evidence="5" id="KW-1185">Reference proteome</keyword>